<dbReference type="EMBL" id="HACG01002943">
    <property type="protein sequence ID" value="CEK49808.1"/>
    <property type="molecule type" value="Transcribed_RNA"/>
</dbReference>
<name>A0A0B6Y0Z4_9EUPU</name>
<dbReference type="AlphaFoldDB" id="A0A0B6Y0Z4"/>
<feature type="non-terminal residue" evidence="1">
    <location>
        <position position="196"/>
    </location>
</feature>
<sequence>SRGRLRKRRVIPNNIEDTGLRKRKNLPNQDYFFSSPPSTITTTTTAADTTVEKQPFESLPTHNFPVVASNTSNFSAIKTHLTAESTRIPGQIVRLLSPNTDGKIKTVQVGNSSVIHSSKNFSNICFISKSGAVTVPRNKTIAVTTTHNSHPVIQQLLLNQTKSSLPNSVLTTNASCVTSGVPQKHMSVTIDSTQSS</sequence>
<gene>
    <name evidence="1" type="primary">ORF8912</name>
</gene>
<protein>
    <submittedName>
        <fullName evidence="1">Uncharacterized protein</fullName>
    </submittedName>
</protein>
<reference evidence="1" key="1">
    <citation type="submission" date="2014-12" db="EMBL/GenBank/DDBJ databases">
        <title>Insight into the proteome of Arion vulgaris.</title>
        <authorList>
            <person name="Aradska J."/>
            <person name="Bulat T."/>
            <person name="Smidak R."/>
            <person name="Sarate P."/>
            <person name="Gangsoo J."/>
            <person name="Sialana F."/>
            <person name="Bilban M."/>
            <person name="Lubec G."/>
        </authorList>
    </citation>
    <scope>NUCLEOTIDE SEQUENCE</scope>
    <source>
        <tissue evidence="1">Skin</tissue>
    </source>
</reference>
<feature type="non-terminal residue" evidence="1">
    <location>
        <position position="1"/>
    </location>
</feature>
<evidence type="ECO:0000313" key="1">
    <source>
        <dbReference type="EMBL" id="CEK49808.1"/>
    </source>
</evidence>
<accession>A0A0B6Y0Z4</accession>
<proteinExistence type="predicted"/>
<organism evidence="1">
    <name type="scientific">Arion vulgaris</name>
    <dbReference type="NCBI Taxonomy" id="1028688"/>
    <lineage>
        <taxon>Eukaryota</taxon>
        <taxon>Metazoa</taxon>
        <taxon>Spiralia</taxon>
        <taxon>Lophotrochozoa</taxon>
        <taxon>Mollusca</taxon>
        <taxon>Gastropoda</taxon>
        <taxon>Heterobranchia</taxon>
        <taxon>Euthyneura</taxon>
        <taxon>Panpulmonata</taxon>
        <taxon>Eupulmonata</taxon>
        <taxon>Stylommatophora</taxon>
        <taxon>Helicina</taxon>
        <taxon>Arionoidea</taxon>
        <taxon>Arionidae</taxon>
        <taxon>Arion</taxon>
    </lineage>
</organism>